<dbReference type="Proteomes" id="UP000075901">
    <property type="component" value="Unassembled WGS sequence"/>
</dbReference>
<dbReference type="VEuPathDB" id="VectorBase:AMAM009868"/>
<dbReference type="InterPro" id="IPR052808">
    <property type="entry name" value="GPCR_Mth-like"/>
</dbReference>
<evidence type="ECO:0000313" key="2">
    <source>
        <dbReference type="EnsemblMetazoa" id="AMAM009868-PA"/>
    </source>
</evidence>
<reference evidence="3" key="1">
    <citation type="submission" date="2013-09" db="EMBL/GenBank/DDBJ databases">
        <title>The Genome Sequence of Anopheles maculatus species B.</title>
        <authorList>
            <consortium name="The Broad Institute Genomics Platform"/>
            <person name="Neafsey D.E."/>
            <person name="Besansky N."/>
            <person name="Howell P."/>
            <person name="Walton C."/>
            <person name="Young S.K."/>
            <person name="Zeng Q."/>
            <person name="Gargeya S."/>
            <person name="Fitzgerald M."/>
            <person name="Haas B."/>
            <person name="Abouelleil A."/>
            <person name="Allen A.W."/>
            <person name="Alvarado L."/>
            <person name="Arachchi H.M."/>
            <person name="Berlin A.M."/>
            <person name="Chapman S.B."/>
            <person name="Gainer-Dewar J."/>
            <person name="Goldberg J."/>
            <person name="Griggs A."/>
            <person name="Gujja S."/>
            <person name="Hansen M."/>
            <person name="Howarth C."/>
            <person name="Imamovic A."/>
            <person name="Ireland A."/>
            <person name="Larimer J."/>
            <person name="McCowan C."/>
            <person name="Murphy C."/>
            <person name="Pearson M."/>
            <person name="Poon T.W."/>
            <person name="Priest M."/>
            <person name="Roberts A."/>
            <person name="Saif S."/>
            <person name="Shea T."/>
            <person name="Sisk P."/>
            <person name="Sykes S."/>
            <person name="Wortman J."/>
            <person name="Nusbaum C."/>
            <person name="Birren B."/>
        </authorList>
    </citation>
    <scope>NUCLEOTIDE SEQUENCE [LARGE SCALE GENOMIC DNA]</scope>
    <source>
        <strain evidence="3">maculatus3</strain>
    </source>
</reference>
<feature type="transmembrane region" description="Helical" evidence="1">
    <location>
        <begin position="35"/>
        <end position="56"/>
    </location>
</feature>
<accession>A0A182SMR7</accession>
<feature type="transmembrane region" description="Helical" evidence="1">
    <location>
        <begin position="204"/>
        <end position="224"/>
    </location>
</feature>
<dbReference type="Gene3D" id="1.20.1070.10">
    <property type="entry name" value="Rhodopsin 7-helix transmembrane proteins"/>
    <property type="match status" value="1"/>
</dbReference>
<dbReference type="PANTHER" id="PTHR46953:SF3">
    <property type="entry name" value="G-PROTEIN COUPLED RECEPTOR MTH-LIKE 14-RELATED"/>
    <property type="match status" value="1"/>
</dbReference>
<proteinExistence type="predicted"/>
<feature type="transmembrane region" description="Helical" evidence="1">
    <location>
        <begin position="77"/>
        <end position="98"/>
    </location>
</feature>
<feature type="transmembrane region" description="Helical" evidence="1">
    <location>
        <begin position="177"/>
        <end position="198"/>
    </location>
</feature>
<name>A0A182SMR7_9DIPT</name>
<dbReference type="AlphaFoldDB" id="A0A182SMR7"/>
<dbReference type="PANTHER" id="PTHR46953">
    <property type="entry name" value="G-PROTEIN COUPLED RECEPTOR MTH-LIKE 1-RELATED"/>
    <property type="match status" value="1"/>
</dbReference>
<keyword evidence="3" id="KW-1185">Reference proteome</keyword>
<evidence type="ECO:0008006" key="4">
    <source>
        <dbReference type="Google" id="ProtNLM"/>
    </source>
</evidence>
<keyword evidence="1" id="KW-1133">Transmembrane helix</keyword>
<keyword evidence="1" id="KW-0472">Membrane</keyword>
<reference evidence="2" key="2">
    <citation type="submission" date="2020-05" db="UniProtKB">
        <authorList>
            <consortium name="EnsemblMetazoa"/>
        </authorList>
    </citation>
    <scope>IDENTIFICATION</scope>
    <source>
        <strain evidence="2">maculatus3</strain>
    </source>
</reference>
<evidence type="ECO:0000313" key="3">
    <source>
        <dbReference type="Proteomes" id="UP000075901"/>
    </source>
</evidence>
<organism evidence="2 3">
    <name type="scientific">Anopheles maculatus</name>
    <dbReference type="NCBI Taxonomy" id="74869"/>
    <lineage>
        <taxon>Eukaryota</taxon>
        <taxon>Metazoa</taxon>
        <taxon>Ecdysozoa</taxon>
        <taxon>Arthropoda</taxon>
        <taxon>Hexapoda</taxon>
        <taxon>Insecta</taxon>
        <taxon>Pterygota</taxon>
        <taxon>Neoptera</taxon>
        <taxon>Endopterygota</taxon>
        <taxon>Diptera</taxon>
        <taxon>Nematocera</taxon>
        <taxon>Culicoidea</taxon>
        <taxon>Culicidae</taxon>
        <taxon>Anophelinae</taxon>
        <taxon>Anopheles</taxon>
        <taxon>Anopheles maculatus group</taxon>
    </lineage>
</organism>
<keyword evidence="1" id="KW-0812">Transmembrane</keyword>
<sequence length="254" mass="29990">MNCVNFAIALLLECFFQYRNRGKRMLMDDMVLENYAEYFILATFFWLLVNCANNCFHAWYYVPMGKKFNMQEENKRFALYAAFAQLVPLWVILCYSTTPAGTPAIKHYLFIPIGATLGLGFICLLVTSVGLQRLKNSYYDCFEIRRRLVLEGRIEELCKFVPVSGRKVNKVIYMFKYTVPLFLVMGIIWTVMAVTYYTTYELPIFYDILFGFQGILMFIIFVCMPRPWDTIKEWFISKNYCVWMCHTDPVDEQT</sequence>
<dbReference type="EnsemblMetazoa" id="AMAM009868-RA">
    <property type="protein sequence ID" value="AMAM009868-PA"/>
    <property type="gene ID" value="AMAM009868"/>
</dbReference>
<protein>
    <recommendedName>
        <fullName evidence="4">G-protein coupled receptors family 2 profile 2 domain-containing protein</fullName>
    </recommendedName>
</protein>
<evidence type="ECO:0000256" key="1">
    <source>
        <dbReference type="SAM" id="Phobius"/>
    </source>
</evidence>
<feature type="transmembrane region" description="Helical" evidence="1">
    <location>
        <begin position="110"/>
        <end position="131"/>
    </location>
</feature>